<dbReference type="InterPro" id="IPR036514">
    <property type="entry name" value="SGNH_hydro_sf"/>
</dbReference>
<dbReference type="Gene3D" id="3.40.50.1110">
    <property type="entry name" value="SGNH hydrolase"/>
    <property type="match status" value="1"/>
</dbReference>
<name>A0ABD3FWY6_9STRA</name>
<evidence type="ECO:0000313" key="1">
    <source>
        <dbReference type="EMBL" id="KAL3671278.1"/>
    </source>
</evidence>
<dbReference type="PANTHER" id="PTHR14209">
    <property type="entry name" value="ISOAMYL ACETATE-HYDROLYZING ESTERASE 1"/>
    <property type="match status" value="1"/>
</dbReference>
<dbReference type="InterPro" id="IPR045136">
    <property type="entry name" value="Iah1-like"/>
</dbReference>
<dbReference type="AlphaFoldDB" id="A0ABD3FWY6"/>
<keyword evidence="2" id="KW-1185">Reference proteome</keyword>
<dbReference type="PANTHER" id="PTHR14209:SF19">
    <property type="entry name" value="ISOAMYL ACETATE-HYDROLYZING ESTERASE 1 HOMOLOG"/>
    <property type="match status" value="1"/>
</dbReference>
<sequence length="84" mass="9530">MAGEYARVCVETAERLGVAVLDVYTVFNSMSVRERTMCLEDGLHLSTWGNQIMDRLLRAKIADAFPALMSRLEVSEIPNWDRLP</sequence>
<gene>
    <name evidence="1" type="ORF">V7S43_003210</name>
</gene>
<dbReference type="SUPFAM" id="SSF52266">
    <property type="entry name" value="SGNH hydrolase"/>
    <property type="match status" value="1"/>
</dbReference>
<comment type="caution">
    <text evidence="1">The sequence shown here is derived from an EMBL/GenBank/DDBJ whole genome shotgun (WGS) entry which is preliminary data.</text>
</comment>
<accession>A0ABD3FWY6</accession>
<dbReference type="Proteomes" id="UP001632037">
    <property type="component" value="Unassembled WGS sequence"/>
</dbReference>
<dbReference type="EMBL" id="JBIMZQ010000005">
    <property type="protein sequence ID" value="KAL3671278.1"/>
    <property type="molecule type" value="Genomic_DNA"/>
</dbReference>
<organism evidence="1 2">
    <name type="scientific">Phytophthora oleae</name>
    <dbReference type="NCBI Taxonomy" id="2107226"/>
    <lineage>
        <taxon>Eukaryota</taxon>
        <taxon>Sar</taxon>
        <taxon>Stramenopiles</taxon>
        <taxon>Oomycota</taxon>
        <taxon>Peronosporomycetes</taxon>
        <taxon>Peronosporales</taxon>
        <taxon>Peronosporaceae</taxon>
        <taxon>Phytophthora</taxon>
    </lineage>
</organism>
<reference evidence="1 2" key="1">
    <citation type="submission" date="2024-09" db="EMBL/GenBank/DDBJ databases">
        <title>Genome sequencing and assembly of Phytophthora oleae, isolate VK10A, causative agent of rot of olive drupes.</title>
        <authorList>
            <person name="Conti Taguali S."/>
            <person name="Riolo M."/>
            <person name="La Spada F."/>
            <person name="Cacciola S.O."/>
            <person name="Dionisio G."/>
        </authorList>
    </citation>
    <scope>NUCLEOTIDE SEQUENCE [LARGE SCALE GENOMIC DNA]</scope>
    <source>
        <strain evidence="1 2">VK10A</strain>
    </source>
</reference>
<evidence type="ECO:0008006" key="3">
    <source>
        <dbReference type="Google" id="ProtNLM"/>
    </source>
</evidence>
<evidence type="ECO:0000313" key="2">
    <source>
        <dbReference type="Proteomes" id="UP001632037"/>
    </source>
</evidence>
<proteinExistence type="predicted"/>
<protein>
    <recommendedName>
        <fullName evidence="3">SGNH hydrolase-type esterase domain-containing protein</fullName>
    </recommendedName>
</protein>